<organism evidence="2">
    <name type="scientific">marine sediment metagenome</name>
    <dbReference type="NCBI Taxonomy" id="412755"/>
    <lineage>
        <taxon>unclassified sequences</taxon>
        <taxon>metagenomes</taxon>
        <taxon>ecological metagenomes</taxon>
    </lineage>
</organism>
<feature type="compositionally biased region" description="Polar residues" evidence="1">
    <location>
        <begin position="17"/>
        <end position="40"/>
    </location>
</feature>
<accession>A0A0F9MAF9</accession>
<feature type="compositionally biased region" description="Low complexity" evidence="1">
    <location>
        <begin position="218"/>
        <end position="228"/>
    </location>
</feature>
<protein>
    <submittedName>
        <fullName evidence="2">Uncharacterized protein</fullName>
    </submittedName>
</protein>
<dbReference type="EMBL" id="LAZR01005898">
    <property type="protein sequence ID" value="KKM96306.1"/>
    <property type="molecule type" value="Genomic_DNA"/>
</dbReference>
<proteinExistence type="predicted"/>
<dbReference type="AlphaFoldDB" id="A0A0F9MAF9"/>
<feature type="compositionally biased region" description="Basic and acidic residues" evidence="1">
    <location>
        <begin position="66"/>
        <end position="75"/>
    </location>
</feature>
<evidence type="ECO:0000313" key="2">
    <source>
        <dbReference type="EMBL" id="KKM96306.1"/>
    </source>
</evidence>
<feature type="region of interest" description="Disordered" evidence="1">
    <location>
        <begin position="1"/>
        <end position="75"/>
    </location>
</feature>
<evidence type="ECO:0000256" key="1">
    <source>
        <dbReference type="SAM" id="MobiDB-lite"/>
    </source>
</evidence>
<sequence>MAETQETSGESVAAETTGESSGQSVAPVETTVTGTEQSGESFFDYESVKGTALEPAYKNMQSSYSRKSDELKKGLDKITQHDQFMANPVDTMRPLAQQYGYQMVQGQLQDQNGKSKTFENWDQVMDEAERRVMEKMQPMFGEMQNMKKQSVEQALDSLHPDWRTYEDTMLENLQAHPTLVSNPDMLYRLSVPNAVLEAQANKRALAKIQDTTESGKVQGQSTTTQQAKKTPKKMTFDQAADFARQEVKRLGHSRPTGE</sequence>
<feature type="compositionally biased region" description="Polar residues" evidence="1">
    <location>
        <begin position="1"/>
        <end position="10"/>
    </location>
</feature>
<gene>
    <name evidence="2" type="ORF">LCGC14_1179370</name>
</gene>
<feature type="region of interest" description="Disordered" evidence="1">
    <location>
        <begin position="210"/>
        <end position="235"/>
    </location>
</feature>
<reference evidence="2" key="1">
    <citation type="journal article" date="2015" name="Nature">
        <title>Complex archaea that bridge the gap between prokaryotes and eukaryotes.</title>
        <authorList>
            <person name="Spang A."/>
            <person name="Saw J.H."/>
            <person name="Jorgensen S.L."/>
            <person name="Zaremba-Niedzwiedzka K."/>
            <person name="Martijn J."/>
            <person name="Lind A.E."/>
            <person name="van Eijk R."/>
            <person name="Schleper C."/>
            <person name="Guy L."/>
            <person name="Ettema T.J."/>
        </authorList>
    </citation>
    <scope>NUCLEOTIDE SEQUENCE</scope>
</reference>
<name>A0A0F9MAF9_9ZZZZ</name>
<comment type="caution">
    <text evidence="2">The sequence shown here is derived from an EMBL/GenBank/DDBJ whole genome shotgun (WGS) entry which is preliminary data.</text>
</comment>